<dbReference type="PANTHER" id="PTHR43752">
    <property type="entry name" value="BNR/ASP-BOX REPEAT FAMILY PROTEIN"/>
    <property type="match status" value="1"/>
</dbReference>
<dbReference type="EMBL" id="JAQZSM010000005">
    <property type="protein sequence ID" value="MDD7971029.1"/>
    <property type="molecule type" value="Genomic_DNA"/>
</dbReference>
<name>A0ABT5T7V6_9RHOB</name>
<dbReference type="Proteomes" id="UP001431784">
    <property type="component" value="Unassembled WGS sequence"/>
</dbReference>
<dbReference type="InterPro" id="IPR036278">
    <property type="entry name" value="Sialidase_sf"/>
</dbReference>
<accession>A0ABT5T7V6</accession>
<evidence type="ECO:0000313" key="3">
    <source>
        <dbReference type="Proteomes" id="UP001431784"/>
    </source>
</evidence>
<protein>
    <submittedName>
        <fullName evidence="2">Exo-alpha-sialidase</fullName>
        <ecNumber evidence="2">3.2.1.18</ecNumber>
    </submittedName>
</protein>
<sequence>MTQPDTAFPTTDLPTTRVQNHASFLCELPDGGLLCAWFGGTMEGKPDISIFMSRLGAQGWTPAQQMSDDPDRSEQNPVLFLDPENRLWLIYTAQPGGRQNDAQVRYRLSLDMGESWSPPKQLFPELGRFVRQTPVVTADGRWLLPVFRCLKQGDLPWTGEADDAAIMVSMDQGATWHEHVLAESAGCVHMNIVPLDGPHMVAFFRSRWAEHVYRCTSDDAGRSWSMPEPAGLPNNNSSVQATRLAGGRVALVYNHASRADAQGRRVSLYDEIEDDSSADQPQAPAGRAFWGAPRAPLSLALSSDGGQTWDKRIDLAFSDGYCLSNNSEEQINRELSYPAILQTSDGQLHVTYTHFRQTIRHMVVPETALRDG</sequence>
<dbReference type="GO" id="GO:0004308">
    <property type="term" value="F:exo-alpha-sialidase activity"/>
    <property type="evidence" value="ECO:0007669"/>
    <property type="project" value="UniProtKB-EC"/>
</dbReference>
<dbReference type="PANTHER" id="PTHR43752:SF2">
    <property type="entry name" value="BNR_ASP-BOX REPEAT FAMILY PROTEIN"/>
    <property type="match status" value="1"/>
</dbReference>
<keyword evidence="2" id="KW-0326">Glycosidase</keyword>
<proteinExistence type="predicted"/>
<feature type="domain" description="Sialidase" evidence="1">
    <location>
        <begin position="32"/>
        <end position="350"/>
    </location>
</feature>
<dbReference type="Pfam" id="PF13088">
    <property type="entry name" value="BNR_2"/>
    <property type="match status" value="1"/>
</dbReference>
<dbReference type="Gene3D" id="2.120.10.10">
    <property type="match status" value="1"/>
</dbReference>
<organism evidence="2 3">
    <name type="scientific">Roseinatronobacter alkalisoli</name>
    <dbReference type="NCBI Taxonomy" id="3028235"/>
    <lineage>
        <taxon>Bacteria</taxon>
        <taxon>Pseudomonadati</taxon>
        <taxon>Pseudomonadota</taxon>
        <taxon>Alphaproteobacteria</taxon>
        <taxon>Rhodobacterales</taxon>
        <taxon>Paracoccaceae</taxon>
        <taxon>Roseinatronobacter</taxon>
    </lineage>
</organism>
<keyword evidence="3" id="KW-1185">Reference proteome</keyword>
<gene>
    <name evidence="2" type="ORF">PUT78_07950</name>
</gene>
<dbReference type="SUPFAM" id="SSF50939">
    <property type="entry name" value="Sialidases"/>
    <property type="match status" value="1"/>
</dbReference>
<dbReference type="EC" id="3.2.1.18" evidence="2"/>
<comment type="caution">
    <text evidence="2">The sequence shown here is derived from an EMBL/GenBank/DDBJ whole genome shotgun (WGS) entry which is preliminary data.</text>
</comment>
<dbReference type="RefSeq" id="WP_274351716.1">
    <property type="nucleotide sequence ID" value="NZ_JAQZSM010000005.1"/>
</dbReference>
<dbReference type="InterPro" id="IPR011040">
    <property type="entry name" value="Sialidase"/>
</dbReference>
<dbReference type="CDD" id="cd15482">
    <property type="entry name" value="Sialidase_non-viral"/>
    <property type="match status" value="1"/>
</dbReference>
<evidence type="ECO:0000313" key="2">
    <source>
        <dbReference type="EMBL" id="MDD7971029.1"/>
    </source>
</evidence>
<evidence type="ECO:0000259" key="1">
    <source>
        <dbReference type="Pfam" id="PF13088"/>
    </source>
</evidence>
<reference evidence="2" key="1">
    <citation type="submission" date="2023-02" db="EMBL/GenBank/DDBJ databases">
        <title>Description of Roseinatronobacter alkalisoli sp. nov., an alkaliphilic bacerium isolated from soda soil.</title>
        <authorList>
            <person name="Wei W."/>
        </authorList>
    </citation>
    <scope>NUCLEOTIDE SEQUENCE</scope>
    <source>
        <strain evidence="2">HJB301</strain>
    </source>
</reference>
<keyword evidence="2" id="KW-0378">Hydrolase</keyword>